<dbReference type="InterPro" id="IPR010982">
    <property type="entry name" value="Lambda_DNA-bd_dom_sf"/>
</dbReference>
<dbReference type="Pfam" id="PF19054">
    <property type="entry name" value="DUF5753"/>
    <property type="match status" value="1"/>
</dbReference>
<dbReference type="InterPro" id="IPR043917">
    <property type="entry name" value="DUF5753"/>
</dbReference>
<dbReference type="PROSITE" id="PS50943">
    <property type="entry name" value="HTH_CROC1"/>
    <property type="match status" value="1"/>
</dbReference>
<dbReference type="RefSeq" id="WP_103887841.1">
    <property type="nucleotide sequence ID" value="NZ_FNVU01000010.1"/>
</dbReference>
<sequence>MSGSSGGSRTRKDPFDWEWVSAREVYTSELAYRRQQSGLTLVQLAALCMYEQSYLHRLERGTRLGTLEAAAALDKVYGTGTLLVKLWHLARREAKDRPFLGLVPLEADAVSVQEYAVSAVPYLLQTKQYAEEHLRSARPRSVEQLGTQVAARLKRQDRLTGPNPVHYRALIDEAVLRRGARDPQAWTAQLEHLIEVAQQPDISLHVVPFGTGPHHIRSCLELIFFEDGHTVAYTQSSWSGHLVEEPEDVEPLRLAYDLLRDTALTPAASLAFLRAVREEHVAQERPGDPAQRSVTFNVAP</sequence>
<dbReference type="CDD" id="cd00093">
    <property type="entry name" value="HTH_XRE"/>
    <property type="match status" value="1"/>
</dbReference>
<dbReference type="EMBL" id="FNVU01000010">
    <property type="protein sequence ID" value="SEG76032.1"/>
    <property type="molecule type" value="Genomic_DNA"/>
</dbReference>
<dbReference type="Proteomes" id="UP000236754">
    <property type="component" value="Unassembled WGS sequence"/>
</dbReference>
<evidence type="ECO:0000313" key="3">
    <source>
        <dbReference type="Proteomes" id="UP000236754"/>
    </source>
</evidence>
<gene>
    <name evidence="2" type="ORF">SAMN05216223_11041</name>
</gene>
<dbReference type="AlphaFoldDB" id="A0A1H6CSP9"/>
<accession>A0A1H6CSP9</accession>
<dbReference type="GO" id="GO:0003677">
    <property type="term" value="F:DNA binding"/>
    <property type="evidence" value="ECO:0007669"/>
    <property type="project" value="InterPro"/>
</dbReference>
<feature type="domain" description="HTH cro/C1-type" evidence="1">
    <location>
        <begin position="30"/>
        <end position="83"/>
    </location>
</feature>
<protein>
    <submittedName>
        <fullName evidence="2">Helix-turn-helix domain-containing protein</fullName>
    </submittedName>
</protein>
<dbReference type="Gene3D" id="1.10.260.40">
    <property type="entry name" value="lambda repressor-like DNA-binding domains"/>
    <property type="match status" value="1"/>
</dbReference>
<organism evidence="2 3">
    <name type="scientific">Actinacidiphila yanglinensis</name>
    <dbReference type="NCBI Taxonomy" id="310779"/>
    <lineage>
        <taxon>Bacteria</taxon>
        <taxon>Bacillati</taxon>
        <taxon>Actinomycetota</taxon>
        <taxon>Actinomycetes</taxon>
        <taxon>Kitasatosporales</taxon>
        <taxon>Streptomycetaceae</taxon>
        <taxon>Actinacidiphila</taxon>
    </lineage>
</organism>
<dbReference type="SUPFAM" id="SSF47413">
    <property type="entry name" value="lambda repressor-like DNA-binding domains"/>
    <property type="match status" value="1"/>
</dbReference>
<dbReference type="OrthoDB" id="4273809at2"/>
<keyword evidence="3" id="KW-1185">Reference proteome</keyword>
<dbReference type="SMART" id="SM00530">
    <property type="entry name" value="HTH_XRE"/>
    <property type="match status" value="1"/>
</dbReference>
<dbReference type="InterPro" id="IPR001387">
    <property type="entry name" value="Cro/C1-type_HTH"/>
</dbReference>
<evidence type="ECO:0000313" key="2">
    <source>
        <dbReference type="EMBL" id="SEG76032.1"/>
    </source>
</evidence>
<name>A0A1H6CSP9_9ACTN</name>
<dbReference type="Pfam" id="PF13560">
    <property type="entry name" value="HTH_31"/>
    <property type="match status" value="1"/>
</dbReference>
<reference evidence="2 3" key="1">
    <citation type="submission" date="2016-10" db="EMBL/GenBank/DDBJ databases">
        <authorList>
            <person name="de Groot N.N."/>
        </authorList>
    </citation>
    <scope>NUCLEOTIDE SEQUENCE [LARGE SCALE GENOMIC DNA]</scope>
    <source>
        <strain evidence="2 3">CGMCC 4.2023</strain>
    </source>
</reference>
<evidence type="ECO:0000259" key="1">
    <source>
        <dbReference type="PROSITE" id="PS50943"/>
    </source>
</evidence>
<proteinExistence type="predicted"/>